<gene>
    <name evidence="3" type="ORF">FKG95_14430</name>
</gene>
<accession>A0A545TRN0</accession>
<organism evidence="3 4">
    <name type="scientific">Denitrobaculum tricleocarpae</name>
    <dbReference type="NCBI Taxonomy" id="2591009"/>
    <lineage>
        <taxon>Bacteria</taxon>
        <taxon>Pseudomonadati</taxon>
        <taxon>Pseudomonadota</taxon>
        <taxon>Alphaproteobacteria</taxon>
        <taxon>Rhodospirillales</taxon>
        <taxon>Rhodospirillaceae</taxon>
        <taxon>Denitrobaculum</taxon>
    </lineage>
</organism>
<name>A0A545TRN0_9PROT</name>
<dbReference type="Gene3D" id="1.10.760.10">
    <property type="entry name" value="Cytochrome c-like domain"/>
    <property type="match status" value="1"/>
</dbReference>
<dbReference type="GO" id="GO:0009055">
    <property type="term" value="F:electron transfer activity"/>
    <property type="evidence" value="ECO:0007669"/>
    <property type="project" value="InterPro"/>
</dbReference>
<comment type="caution">
    <text evidence="3">The sequence shown here is derived from an EMBL/GenBank/DDBJ whole genome shotgun (WGS) entry which is preliminary data.</text>
</comment>
<dbReference type="OrthoDB" id="9808603at2"/>
<keyword evidence="2" id="KW-0249">Electron transport</keyword>
<reference evidence="3 4" key="1">
    <citation type="submission" date="2019-06" db="EMBL/GenBank/DDBJ databases">
        <title>Whole genome sequence for Rhodospirillaceae sp. R148.</title>
        <authorList>
            <person name="Wang G."/>
        </authorList>
    </citation>
    <scope>NUCLEOTIDE SEQUENCE [LARGE SCALE GENOMIC DNA]</scope>
    <source>
        <strain evidence="3 4">R148</strain>
    </source>
</reference>
<dbReference type="InterPro" id="IPR036909">
    <property type="entry name" value="Cyt_c-like_dom_sf"/>
</dbReference>
<evidence type="ECO:0000256" key="2">
    <source>
        <dbReference type="ARBA" id="ARBA00022982"/>
    </source>
</evidence>
<dbReference type="GO" id="GO:0020037">
    <property type="term" value="F:heme binding"/>
    <property type="evidence" value="ECO:0007669"/>
    <property type="project" value="InterPro"/>
</dbReference>
<dbReference type="SUPFAM" id="SSF46626">
    <property type="entry name" value="Cytochrome c"/>
    <property type="match status" value="1"/>
</dbReference>
<dbReference type="AlphaFoldDB" id="A0A545TRN0"/>
<evidence type="ECO:0000313" key="4">
    <source>
        <dbReference type="Proteomes" id="UP000315252"/>
    </source>
</evidence>
<sequence length="62" mass="6749">MPDVPNLAGEGAIYITKQLKAFRSGERTHQQMSIIAQGLSDEDIANLAAYYAAIKVTVEIPE</sequence>
<keyword evidence="1" id="KW-0813">Transport</keyword>
<dbReference type="Proteomes" id="UP000315252">
    <property type="component" value="Unassembled WGS sequence"/>
</dbReference>
<dbReference type="InterPro" id="IPR050597">
    <property type="entry name" value="Cytochrome_c_Oxidase_Subunit"/>
</dbReference>
<evidence type="ECO:0000313" key="3">
    <source>
        <dbReference type="EMBL" id="TQV79878.1"/>
    </source>
</evidence>
<proteinExistence type="predicted"/>
<protein>
    <recommendedName>
        <fullName evidence="5">Cytochrome c</fullName>
    </recommendedName>
</protein>
<dbReference type="PANTHER" id="PTHR33751:SF9">
    <property type="entry name" value="CYTOCHROME C4"/>
    <property type="match status" value="1"/>
</dbReference>
<dbReference type="EMBL" id="VHSH01000004">
    <property type="protein sequence ID" value="TQV79878.1"/>
    <property type="molecule type" value="Genomic_DNA"/>
</dbReference>
<evidence type="ECO:0000256" key="1">
    <source>
        <dbReference type="ARBA" id="ARBA00022448"/>
    </source>
</evidence>
<dbReference type="PANTHER" id="PTHR33751">
    <property type="entry name" value="CBB3-TYPE CYTOCHROME C OXIDASE SUBUNIT FIXP"/>
    <property type="match status" value="1"/>
</dbReference>
<keyword evidence="4" id="KW-1185">Reference proteome</keyword>
<evidence type="ECO:0008006" key="5">
    <source>
        <dbReference type="Google" id="ProtNLM"/>
    </source>
</evidence>